<dbReference type="Proteomes" id="UP001148482">
    <property type="component" value="Unassembled WGS sequence"/>
</dbReference>
<protein>
    <submittedName>
        <fullName evidence="1">Uncharacterized protein</fullName>
    </submittedName>
</protein>
<gene>
    <name evidence="1" type="ORF">OQ279_09475</name>
</gene>
<comment type="caution">
    <text evidence="1">The sequence shown here is derived from an EMBL/GenBank/DDBJ whole genome shotgun (WGS) entry which is preliminary data.</text>
</comment>
<evidence type="ECO:0000313" key="1">
    <source>
        <dbReference type="EMBL" id="MCX2838382.1"/>
    </source>
</evidence>
<dbReference type="EMBL" id="JAPJDA010000013">
    <property type="protein sequence ID" value="MCX2838382.1"/>
    <property type="molecule type" value="Genomic_DNA"/>
</dbReference>
<dbReference type="AlphaFoldDB" id="A0A9X3CWS6"/>
<sequence>MDSWSLRTFRNDLSIFIQLIEDNNVTGDFSGFTTLLDHLEDKNLVEYNLENLSFYINGRISGTRPENLNFCQVLLDNMLMVKNELSENVDPLYCYSMDINISVYKNKSSSNKAYTSSWHLDRHFNTENVKYTHPTYHFQYGGKKLELIDENMSVLSCPRIPHPPMDIFLGFHFIISNYFNNKQFSFVNALLTDSDYQQIIKRAQKRLWTPYFKAFDSTNTHEDFTINKIFPLYLS</sequence>
<proteinExistence type="predicted"/>
<evidence type="ECO:0000313" key="2">
    <source>
        <dbReference type="Proteomes" id="UP001148482"/>
    </source>
</evidence>
<accession>A0A9X3CWS6</accession>
<organism evidence="1 2">
    <name type="scientific">Salinimicrobium profundisediminis</name>
    <dbReference type="NCBI Taxonomy" id="2994553"/>
    <lineage>
        <taxon>Bacteria</taxon>
        <taxon>Pseudomonadati</taxon>
        <taxon>Bacteroidota</taxon>
        <taxon>Flavobacteriia</taxon>
        <taxon>Flavobacteriales</taxon>
        <taxon>Flavobacteriaceae</taxon>
        <taxon>Salinimicrobium</taxon>
    </lineage>
</organism>
<keyword evidence="2" id="KW-1185">Reference proteome</keyword>
<dbReference type="RefSeq" id="WP_266069636.1">
    <property type="nucleotide sequence ID" value="NZ_JAPJDA010000013.1"/>
</dbReference>
<name>A0A9X3CWS6_9FLAO</name>
<reference evidence="1" key="1">
    <citation type="submission" date="2022-11" db="EMBL/GenBank/DDBJ databases">
        <title>Salinimicrobium profundisediminis sp. nov., isolated from deep-sea sediment of the Mariana Trench.</title>
        <authorList>
            <person name="Fu H."/>
        </authorList>
    </citation>
    <scope>NUCLEOTIDE SEQUENCE</scope>
    <source>
        <strain evidence="1">MT39</strain>
    </source>
</reference>